<dbReference type="InterPro" id="IPR000835">
    <property type="entry name" value="HTH_MarR-typ"/>
</dbReference>
<evidence type="ECO:0000256" key="2">
    <source>
        <dbReference type="ARBA" id="ARBA00023125"/>
    </source>
</evidence>
<dbReference type="RefSeq" id="WP_184752371.1">
    <property type="nucleotide sequence ID" value="NZ_BAAAJR010000001.1"/>
</dbReference>
<evidence type="ECO:0000256" key="3">
    <source>
        <dbReference type="ARBA" id="ARBA00023163"/>
    </source>
</evidence>
<dbReference type="PANTHER" id="PTHR33164:SF43">
    <property type="entry name" value="HTH-TYPE TRANSCRIPTIONAL REPRESSOR YETL"/>
    <property type="match status" value="1"/>
</dbReference>
<proteinExistence type="predicted"/>
<keyword evidence="1" id="KW-0805">Transcription regulation</keyword>
<dbReference type="AlphaFoldDB" id="A0A7X0KWF6"/>
<evidence type="ECO:0000259" key="4">
    <source>
        <dbReference type="PROSITE" id="PS50995"/>
    </source>
</evidence>
<dbReference type="GO" id="GO:0003700">
    <property type="term" value="F:DNA-binding transcription factor activity"/>
    <property type="evidence" value="ECO:0007669"/>
    <property type="project" value="InterPro"/>
</dbReference>
<dbReference type="SUPFAM" id="SSF46785">
    <property type="entry name" value="Winged helix' DNA-binding domain"/>
    <property type="match status" value="1"/>
</dbReference>
<sequence length="153" mass="16946">MGDESDRADADGPRLIYLVKQLEMGIRARLDGVLRQHSITVPQYTALTVLEQHPELSAAQLARLSFVTPQAMEGVVRALEEAGFIERHRDPANRRRLVISVTERAHAFLGECRADVSRIEEAAFGQLSPDERAGLAVWLTEGRRALSELGTDS</sequence>
<comment type="caution">
    <text evidence="5">The sequence shown here is derived from an EMBL/GenBank/DDBJ whole genome shotgun (WGS) entry which is preliminary data.</text>
</comment>
<dbReference type="InterPro" id="IPR036390">
    <property type="entry name" value="WH_DNA-bd_sf"/>
</dbReference>
<dbReference type="InterPro" id="IPR039422">
    <property type="entry name" value="MarR/SlyA-like"/>
</dbReference>
<evidence type="ECO:0000313" key="5">
    <source>
        <dbReference type="EMBL" id="MBB6393079.1"/>
    </source>
</evidence>
<keyword evidence="3" id="KW-0804">Transcription</keyword>
<dbReference type="GO" id="GO:0003677">
    <property type="term" value="F:DNA binding"/>
    <property type="evidence" value="ECO:0007669"/>
    <property type="project" value="UniProtKB-KW"/>
</dbReference>
<reference evidence="5 6" key="1">
    <citation type="submission" date="2020-08" db="EMBL/GenBank/DDBJ databases">
        <title>Sequencing the genomes of 1000 actinobacteria strains.</title>
        <authorList>
            <person name="Klenk H.-P."/>
        </authorList>
    </citation>
    <scope>NUCLEOTIDE SEQUENCE [LARGE SCALE GENOMIC DNA]</scope>
    <source>
        <strain evidence="5 6">DSM 12511</strain>
    </source>
</reference>
<dbReference type="Pfam" id="PF01047">
    <property type="entry name" value="MarR"/>
    <property type="match status" value="1"/>
</dbReference>
<feature type="domain" description="HTH marR-type" evidence="4">
    <location>
        <begin position="12"/>
        <end position="144"/>
    </location>
</feature>
<organism evidence="5 6">
    <name type="scientific">Microbacterium thalassium</name>
    <dbReference type="NCBI Taxonomy" id="362649"/>
    <lineage>
        <taxon>Bacteria</taxon>
        <taxon>Bacillati</taxon>
        <taxon>Actinomycetota</taxon>
        <taxon>Actinomycetes</taxon>
        <taxon>Micrococcales</taxon>
        <taxon>Microbacteriaceae</taxon>
        <taxon>Microbacterium</taxon>
    </lineage>
</organism>
<protein>
    <submittedName>
        <fullName evidence="5">DNA-binding MarR family transcriptional regulator</fullName>
    </submittedName>
</protein>
<gene>
    <name evidence="5" type="ORF">HD594_003392</name>
</gene>
<evidence type="ECO:0000313" key="6">
    <source>
        <dbReference type="Proteomes" id="UP000537775"/>
    </source>
</evidence>
<dbReference type="InterPro" id="IPR036388">
    <property type="entry name" value="WH-like_DNA-bd_sf"/>
</dbReference>
<dbReference type="PROSITE" id="PS01117">
    <property type="entry name" value="HTH_MARR_1"/>
    <property type="match status" value="1"/>
</dbReference>
<dbReference type="GO" id="GO:0006950">
    <property type="term" value="P:response to stress"/>
    <property type="evidence" value="ECO:0007669"/>
    <property type="project" value="TreeGrafter"/>
</dbReference>
<dbReference type="SMART" id="SM00347">
    <property type="entry name" value="HTH_MARR"/>
    <property type="match status" value="1"/>
</dbReference>
<dbReference type="InterPro" id="IPR023187">
    <property type="entry name" value="Tscrpt_reg_MarR-type_CS"/>
</dbReference>
<dbReference type="Gene3D" id="1.10.10.10">
    <property type="entry name" value="Winged helix-like DNA-binding domain superfamily/Winged helix DNA-binding domain"/>
    <property type="match status" value="1"/>
</dbReference>
<accession>A0A7X0KWF6</accession>
<dbReference type="PANTHER" id="PTHR33164">
    <property type="entry name" value="TRANSCRIPTIONAL REGULATOR, MARR FAMILY"/>
    <property type="match status" value="1"/>
</dbReference>
<evidence type="ECO:0000256" key="1">
    <source>
        <dbReference type="ARBA" id="ARBA00023015"/>
    </source>
</evidence>
<keyword evidence="2 5" id="KW-0238">DNA-binding</keyword>
<dbReference type="Proteomes" id="UP000537775">
    <property type="component" value="Unassembled WGS sequence"/>
</dbReference>
<name>A0A7X0KWF6_9MICO</name>
<dbReference type="PROSITE" id="PS50995">
    <property type="entry name" value="HTH_MARR_2"/>
    <property type="match status" value="1"/>
</dbReference>
<dbReference type="EMBL" id="JACHML010000001">
    <property type="protein sequence ID" value="MBB6393079.1"/>
    <property type="molecule type" value="Genomic_DNA"/>
</dbReference>
<keyword evidence="6" id="KW-1185">Reference proteome</keyword>